<dbReference type="InterPro" id="IPR001163">
    <property type="entry name" value="Sm_dom_euk/arc"/>
</dbReference>
<dbReference type="Pfam" id="PF01423">
    <property type="entry name" value="LSM"/>
    <property type="match status" value="1"/>
</dbReference>
<dbReference type="AlphaFoldDB" id="A0A9P4IAY7"/>
<dbReference type="InterPro" id="IPR050914">
    <property type="entry name" value="snRNP_SmB/NAA38-like"/>
</dbReference>
<dbReference type="Gene3D" id="2.30.30.100">
    <property type="match status" value="1"/>
</dbReference>
<proteinExistence type="predicted"/>
<dbReference type="InterPro" id="IPR010920">
    <property type="entry name" value="LSM_dom_sf"/>
</dbReference>
<organism evidence="2 3">
    <name type="scientific">Rhizodiscina lignyota</name>
    <dbReference type="NCBI Taxonomy" id="1504668"/>
    <lineage>
        <taxon>Eukaryota</taxon>
        <taxon>Fungi</taxon>
        <taxon>Dikarya</taxon>
        <taxon>Ascomycota</taxon>
        <taxon>Pezizomycotina</taxon>
        <taxon>Dothideomycetes</taxon>
        <taxon>Pleosporomycetidae</taxon>
        <taxon>Aulographales</taxon>
        <taxon>Rhizodiscinaceae</taxon>
        <taxon>Rhizodiscina</taxon>
    </lineage>
</organism>
<gene>
    <name evidence="2" type="ORF">NA57DRAFT_78823</name>
</gene>
<name>A0A9P4IAY7_9PEZI</name>
<protein>
    <recommendedName>
        <fullName evidence="1">Sm domain-containing protein</fullName>
    </recommendedName>
</protein>
<dbReference type="PANTHER" id="PTHR10701">
    <property type="entry name" value="SMALL NUCLEAR RIBONUCLEOPROTEIN-ASSOCIATED PROTEIN B AND N"/>
    <property type="match status" value="1"/>
</dbReference>
<feature type="domain" description="Sm" evidence="1">
    <location>
        <begin position="11"/>
        <end position="98"/>
    </location>
</feature>
<comment type="caution">
    <text evidence="2">The sequence shown here is derived from an EMBL/GenBank/DDBJ whole genome shotgun (WGS) entry which is preliminary data.</text>
</comment>
<dbReference type="SUPFAM" id="SSF50182">
    <property type="entry name" value="Sm-like ribonucleoproteins"/>
    <property type="match status" value="1"/>
</dbReference>
<evidence type="ECO:0000259" key="1">
    <source>
        <dbReference type="SMART" id="SM00651"/>
    </source>
</evidence>
<dbReference type="OrthoDB" id="368909at2759"/>
<evidence type="ECO:0000313" key="2">
    <source>
        <dbReference type="EMBL" id="KAF2096053.1"/>
    </source>
</evidence>
<dbReference type="SMART" id="SM00651">
    <property type="entry name" value="Sm"/>
    <property type="match status" value="1"/>
</dbReference>
<dbReference type="InterPro" id="IPR034110">
    <property type="entry name" value="LSMD1_Sm"/>
</dbReference>
<dbReference type="GO" id="GO:0031417">
    <property type="term" value="C:NatC complex"/>
    <property type="evidence" value="ECO:0007669"/>
    <property type="project" value="InterPro"/>
</dbReference>
<reference evidence="2" key="1">
    <citation type="journal article" date="2020" name="Stud. Mycol.">
        <title>101 Dothideomycetes genomes: a test case for predicting lifestyles and emergence of pathogens.</title>
        <authorList>
            <person name="Haridas S."/>
            <person name="Albert R."/>
            <person name="Binder M."/>
            <person name="Bloem J."/>
            <person name="Labutti K."/>
            <person name="Salamov A."/>
            <person name="Andreopoulos B."/>
            <person name="Baker S."/>
            <person name="Barry K."/>
            <person name="Bills G."/>
            <person name="Bluhm B."/>
            <person name="Cannon C."/>
            <person name="Castanera R."/>
            <person name="Culley D."/>
            <person name="Daum C."/>
            <person name="Ezra D."/>
            <person name="Gonzalez J."/>
            <person name="Henrissat B."/>
            <person name="Kuo A."/>
            <person name="Liang C."/>
            <person name="Lipzen A."/>
            <person name="Lutzoni F."/>
            <person name="Magnuson J."/>
            <person name="Mondo S."/>
            <person name="Nolan M."/>
            <person name="Ohm R."/>
            <person name="Pangilinan J."/>
            <person name="Park H.-J."/>
            <person name="Ramirez L."/>
            <person name="Alfaro M."/>
            <person name="Sun H."/>
            <person name="Tritt A."/>
            <person name="Yoshinaga Y."/>
            <person name="Zwiers L.-H."/>
            <person name="Turgeon B."/>
            <person name="Goodwin S."/>
            <person name="Spatafora J."/>
            <person name="Crous P."/>
            <person name="Grigoriev I."/>
        </authorList>
    </citation>
    <scope>NUCLEOTIDE SEQUENCE</scope>
    <source>
        <strain evidence="2">CBS 133067</strain>
    </source>
</reference>
<keyword evidence="3" id="KW-1185">Reference proteome</keyword>
<evidence type="ECO:0000313" key="3">
    <source>
        <dbReference type="Proteomes" id="UP000799772"/>
    </source>
</evidence>
<dbReference type="CDD" id="cd06168">
    <property type="entry name" value="LSMD1"/>
    <property type="match status" value="1"/>
</dbReference>
<sequence length="103" mass="11510">MASVTEQEGVEFLEHYLTKTLRVSVSDKRVFVGQLKCTDKDCNVILALTQEYRPPPDEDIQAAAVSQGEGSAPLQLQFTNRYVGLVVIPGQYITKIEHEEWAA</sequence>
<dbReference type="Proteomes" id="UP000799772">
    <property type="component" value="Unassembled WGS sequence"/>
</dbReference>
<dbReference type="EMBL" id="ML978130">
    <property type="protein sequence ID" value="KAF2096053.1"/>
    <property type="molecule type" value="Genomic_DNA"/>
</dbReference>
<dbReference type="PANTHER" id="PTHR10701:SF5">
    <property type="entry name" value="N-ALPHA-ACETYLTRANSFERASE 38, NATC AUXILIARY SUBUNIT"/>
    <property type="match status" value="1"/>
</dbReference>
<accession>A0A9P4IAY7</accession>